<protein>
    <submittedName>
        <fullName evidence="2">ROK family protein</fullName>
    </submittedName>
</protein>
<dbReference type="Pfam" id="PF00480">
    <property type="entry name" value="ROK"/>
    <property type="match status" value="1"/>
</dbReference>
<sequence length="426" mass="45719">MPVINFAFRLKKYFHSSKLASILQTMKTADPELMRAINRFNVLDTIRRHGPISRVEISERSELSTTTVSAITASLLDDGLILTRHEGDIRNAAARGRPRVMLELNPDAARVVGAKIAANRMVFAVTNFRGEVLSELTLPIRVDRQPIAVIADLIEDGVRRCVIDADLSLDDIDSICIGLPGVVEHRTGHVRSSPIFRETDVDFASEMTSRLSVATIVESDAHAITLAHHWFGRARDLDDMVLVSLEQTLGLGVLHGGQLFRGAGGLSHNLGDLVLGVGQSQTVRLATLAGESAILGEHPMDGRFAEAVRLGRGMAHAQTLIAAEDNRLIAAATRAGEAIGLAIANIVTLFGPPRVVIVGSSLSLGTVFVESIRQAYQAAIPPSIRTVAELVFDESADETWAQGAAVVALCELYESPWGTTGPAPAL</sequence>
<organism evidence="2 3">
    <name type="scientific">Sinorhizobium americanum</name>
    <dbReference type="NCBI Taxonomy" id="194963"/>
    <lineage>
        <taxon>Bacteria</taxon>
        <taxon>Pseudomonadati</taxon>
        <taxon>Pseudomonadota</taxon>
        <taxon>Alphaproteobacteria</taxon>
        <taxon>Hyphomicrobiales</taxon>
        <taxon>Rhizobiaceae</taxon>
        <taxon>Sinorhizobium/Ensifer group</taxon>
        <taxon>Sinorhizobium</taxon>
    </lineage>
</organism>
<dbReference type="Pfam" id="PF13412">
    <property type="entry name" value="HTH_24"/>
    <property type="match status" value="1"/>
</dbReference>
<dbReference type="SUPFAM" id="SSF46785">
    <property type="entry name" value="Winged helix' DNA-binding domain"/>
    <property type="match status" value="1"/>
</dbReference>
<dbReference type="InterPro" id="IPR043129">
    <property type="entry name" value="ATPase_NBD"/>
</dbReference>
<proteinExistence type="inferred from homology"/>
<dbReference type="InterPro" id="IPR036388">
    <property type="entry name" value="WH-like_DNA-bd_sf"/>
</dbReference>
<dbReference type="AlphaFoldDB" id="A0A1L3LWC3"/>
<dbReference type="Gene3D" id="3.30.420.40">
    <property type="match status" value="2"/>
</dbReference>
<dbReference type="InterPro" id="IPR000600">
    <property type="entry name" value="ROK"/>
</dbReference>
<evidence type="ECO:0000313" key="2">
    <source>
        <dbReference type="EMBL" id="APG94397.1"/>
    </source>
</evidence>
<dbReference type="Gene3D" id="1.10.10.10">
    <property type="entry name" value="Winged helix-like DNA-binding domain superfamily/Winged helix DNA-binding domain"/>
    <property type="match status" value="1"/>
</dbReference>
<dbReference type="PANTHER" id="PTHR18964:SF149">
    <property type="entry name" value="BIFUNCTIONAL UDP-N-ACETYLGLUCOSAMINE 2-EPIMERASE_N-ACETYLMANNOSAMINE KINASE"/>
    <property type="match status" value="1"/>
</dbReference>
<dbReference type="KEGG" id="same:SAMCFNEI73_pC0678"/>
<comment type="similarity">
    <text evidence="1">Belongs to the ROK (NagC/XylR) family.</text>
</comment>
<dbReference type="EMBL" id="CP013110">
    <property type="protein sequence ID" value="APG94397.1"/>
    <property type="molecule type" value="Genomic_DNA"/>
</dbReference>
<accession>A0A1L3LWC3</accession>
<evidence type="ECO:0000313" key="3">
    <source>
        <dbReference type="Proteomes" id="UP000182306"/>
    </source>
</evidence>
<dbReference type="Proteomes" id="UP000182306">
    <property type="component" value="Plasmid C"/>
</dbReference>
<keyword evidence="3" id="KW-1185">Reference proteome</keyword>
<dbReference type="InterPro" id="IPR036390">
    <property type="entry name" value="WH_DNA-bd_sf"/>
</dbReference>
<reference evidence="2 3" key="1">
    <citation type="submission" date="2015-10" db="EMBL/GenBank/DDBJ databases">
        <title>Genomic differences between typical nodule nitrogen-fixing rhizobial strains and those coming from bean seeds.</title>
        <authorList>
            <person name="Peralta H."/>
            <person name="Aguilar-Vera A."/>
            <person name="Diaz R."/>
            <person name="Mora Y."/>
            <person name="Martinez-Batallar G."/>
            <person name="Salazar E."/>
            <person name="Vargas-Lagunas C."/>
            <person name="Encarnacion S."/>
            <person name="Girard L."/>
            <person name="Mora J."/>
        </authorList>
    </citation>
    <scope>NUCLEOTIDE SEQUENCE [LARGE SCALE GENOMIC DNA]</scope>
    <source>
        <strain evidence="2 3">CFNEI 73</strain>
        <plasmid evidence="2 3">C</plasmid>
    </source>
</reference>
<geneLocation type="plasmid" evidence="2 3">
    <name>C</name>
</geneLocation>
<evidence type="ECO:0000256" key="1">
    <source>
        <dbReference type="ARBA" id="ARBA00006479"/>
    </source>
</evidence>
<dbReference type="PANTHER" id="PTHR18964">
    <property type="entry name" value="ROK (REPRESSOR, ORF, KINASE) FAMILY"/>
    <property type="match status" value="1"/>
</dbReference>
<gene>
    <name evidence="2" type="ORF">SAMCFNEI73_pC0678</name>
</gene>
<dbReference type="SUPFAM" id="SSF53067">
    <property type="entry name" value="Actin-like ATPase domain"/>
    <property type="match status" value="1"/>
</dbReference>
<keyword evidence="2" id="KW-0614">Plasmid</keyword>
<name>A0A1L3LWC3_9HYPH</name>